<dbReference type="OMA" id="CQWELDP"/>
<dbReference type="Pfam" id="PF13432">
    <property type="entry name" value="TPR_16"/>
    <property type="match status" value="1"/>
</dbReference>
<feature type="repeat" description="TPR" evidence="3">
    <location>
        <begin position="667"/>
        <end position="700"/>
    </location>
</feature>
<dbReference type="Pfam" id="PF18833">
    <property type="entry name" value="TPR_22"/>
    <property type="match status" value="1"/>
</dbReference>
<dbReference type="InterPro" id="IPR040962">
    <property type="entry name" value="TPR_22"/>
</dbReference>
<gene>
    <name evidence="4" type="ORF">HYPSUDRAFT_212342</name>
</gene>
<accession>A0A0D2MUW0</accession>
<dbReference type="PANTHER" id="PTHR15704">
    <property type="entry name" value="SUPERKILLER 3 PROTEIN-RELATED"/>
    <property type="match status" value="1"/>
</dbReference>
<organism evidence="4 5">
    <name type="scientific">Hypholoma sublateritium (strain FD-334 SS-4)</name>
    <dbReference type="NCBI Taxonomy" id="945553"/>
    <lineage>
        <taxon>Eukaryota</taxon>
        <taxon>Fungi</taxon>
        <taxon>Dikarya</taxon>
        <taxon>Basidiomycota</taxon>
        <taxon>Agaricomycotina</taxon>
        <taxon>Agaricomycetes</taxon>
        <taxon>Agaricomycetidae</taxon>
        <taxon>Agaricales</taxon>
        <taxon>Agaricineae</taxon>
        <taxon>Strophariaceae</taxon>
        <taxon>Hypholoma</taxon>
    </lineage>
</organism>
<keyword evidence="1" id="KW-0677">Repeat</keyword>
<dbReference type="GO" id="GO:0055087">
    <property type="term" value="C:Ski complex"/>
    <property type="evidence" value="ECO:0007669"/>
    <property type="project" value="InterPro"/>
</dbReference>
<sequence>MSFVKTHLKAARDSITKKDYPNAKKEAALVLDFEPENYNANVFLALALLELGEFDNSEQIYRKAIALNPTHPLAWQGLASFYDRKKEWENQAEVLVQLVNLFNKSQDAVKCAETLQKLITLYRENGAQQQIIAGLSYYLPESPIYILLSTLPLPDPTNPTGSTTYDSQDAIHNGFRILEEVLTLSESLEEDTFKREVEKRRMRLGAPSPEQLRRDVFLEIFGKSQLPSLYESILNHPYTSDDLRREIEAKQLRYKQRYLQSIPSTEDGLVLKQKVMQDIDELVEGIVLLQKPDDLGWKLFFESRDCEDLAEYDRNHVKAYIGLFPESPLASLLRGYFAYRQEVLSEDEEDHDLYALSEDSDPVDTILNCSLSLSDTVLGTRILAEVYLSELDYENSIKTSKQGLRNLGTLESDTAKSLPKTRTGIQVVLATSLVHFFSPKHHPDATGIVDEILVRSPKNTMALMGRAYIMQAASDWEGAAAVFEQVSSLLPDDMDTGLRAREESAWCACQLGRYDECLVELQQVLDMLEDLVGDHLGSERARCLWRIGRCNMSIGGSNIQDAYKYFINALKQDSEFAPAFTSLGIYYLEHTSPPDPIRSSKCFQKAFELDARETVAARRLAEGFANDREWDLVEVVAQRTIDGEGGLTAGLKKSELEATSRYLPTNSWAWKAVGVVKFHYKDYAAAIQAFQISLRVEPEDHSLWVRLGEAYNKAGRHVAALKALNHALEMKPDDWLCSYFIADVKQCMGLFEEAIVLLESIRALRPDEAGILALLAQAHLDLGRTQVSDGFQIRAEQSLMDAIEVALDMIQRVPGFRTMAWKAIGDAAFQLAGFSAFINEPAVREALRAVRFIPPQDTAEQIASIVPPPAFDAAEPVSGLHAAVVSVHAYLCQLSLSQASAAGAWYDLAVALQAWATKVLPTVDTAPAREKAIELLKKALQLDVGNAVYWAALGDAYFVAHPKAAQHAYVRAIEIDSKGACAWVNLGLLYAYHGDVDLANEALYRAQVLDPDNTLAWVGQYLIATANGDKADATLLLEHAVGLPIPVSEADYEFSSRVFALTKTLQRPEQVQDTLLPAFFLLNRYCQRRPGDASGLHLLALVCERLGHHPRGADLAARAIAVLETAYEETEDPAVETRYVIANATLGRLRLAQGAPQDAEAAFESALGLLADRDLAEGATRALAVQAHIGVSLARWAGGEVEGALGALEAAHEAAGADLVLRGHVALLRAQILWALGTDDAREGAKTCLLECIAADPENLPAITALAGMGILTADDGLVDAALSELLALPADARRARDPARRVDDLLVQHHLAQADPAQALAVAQRAMHAEPAQPAPRTRLATLLLQAASAREALAVLAPAVGAVAGGGSGAGTSTGAGVSAGAGLGDAVDAEAALRLHAVAQALMHEEAGAGQRAAQRAVMLRPAEAEGWKALALVRARGAIAP</sequence>
<name>A0A0D2MUW0_HYPSF</name>
<dbReference type="PANTHER" id="PTHR15704:SF7">
    <property type="entry name" value="SUPERKILLER COMPLEX PROTEIN 3"/>
    <property type="match status" value="1"/>
</dbReference>
<dbReference type="InterPro" id="IPR019734">
    <property type="entry name" value="TPR_rpt"/>
</dbReference>
<evidence type="ECO:0000256" key="2">
    <source>
        <dbReference type="ARBA" id="ARBA00022803"/>
    </source>
</evidence>
<dbReference type="InterPro" id="IPR039226">
    <property type="entry name" value="Ski3/TTC37"/>
</dbReference>
<evidence type="ECO:0000256" key="1">
    <source>
        <dbReference type="ARBA" id="ARBA00022737"/>
    </source>
</evidence>
<protein>
    <recommendedName>
        <fullName evidence="6">Superkiller protein 3</fullName>
    </recommendedName>
</protein>
<evidence type="ECO:0000256" key="3">
    <source>
        <dbReference type="PROSITE-ProRule" id="PRU00339"/>
    </source>
</evidence>
<feature type="repeat" description="TPR" evidence="3">
    <location>
        <begin position="980"/>
        <end position="1013"/>
    </location>
</feature>
<dbReference type="STRING" id="945553.A0A0D2MUW0"/>
<dbReference type="GO" id="GO:0006401">
    <property type="term" value="P:RNA catabolic process"/>
    <property type="evidence" value="ECO:0007669"/>
    <property type="project" value="InterPro"/>
</dbReference>
<dbReference type="Gene3D" id="1.25.40.10">
    <property type="entry name" value="Tetratricopeptide repeat domain"/>
    <property type="match status" value="5"/>
</dbReference>
<evidence type="ECO:0000313" key="4">
    <source>
        <dbReference type="EMBL" id="KJA27768.1"/>
    </source>
</evidence>
<proteinExistence type="predicted"/>
<dbReference type="SMART" id="SM00028">
    <property type="entry name" value="TPR"/>
    <property type="match status" value="10"/>
</dbReference>
<keyword evidence="2 3" id="KW-0802">TPR repeat</keyword>
<dbReference type="EMBL" id="KN817523">
    <property type="protein sequence ID" value="KJA27768.1"/>
    <property type="molecule type" value="Genomic_DNA"/>
</dbReference>
<keyword evidence="5" id="KW-1185">Reference proteome</keyword>
<dbReference type="SUPFAM" id="SSF48452">
    <property type="entry name" value="TPR-like"/>
    <property type="match status" value="5"/>
</dbReference>
<feature type="repeat" description="TPR" evidence="3">
    <location>
        <begin position="38"/>
        <end position="71"/>
    </location>
</feature>
<dbReference type="Proteomes" id="UP000054270">
    <property type="component" value="Unassembled WGS sequence"/>
</dbReference>
<dbReference type="PROSITE" id="PS50005">
    <property type="entry name" value="TPR"/>
    <property type="match status" value="4"/>
</dbReference>
<reference evidence="5" key="1">
    <citation type="submission" date="2014-04" db="EMBL/GenBank/DDBJ databases">
        <title>Evolutionary Origins and Diversification of the Mycorrhizal Mutualists.</title>
        <authorList>
            <consortium name="DOE Joint Genome Institute"/>
            <consortium name="Mycorrhizal Genomics Consortium"/>
            <person name="Kohler A."/>
            <person name="Kuo A."/>
            <person name="Nagy L.G."/>
            <person name="Floudas D."/>
            <person name="Copeland A."/>
            <person name="Barry K.W."/>
            <person name="Cichocki N."/>
            <person name="Veneault-Fourrey C."/>
            <person name="LaButti K."/>
            <person name="Lindquist E.A."/>
            <person name="Lipzen A."/>
            <person name="Lundell T."/>
            <person name="Morin E."/>
            <person name="Murat C."/>
            <person name="Riley R."/>
            <person name="Ohm R."/>
            <person name="Sun H."/>
            <person name="Tunlid A."/>
            <person name="Henrissat B."/>
            <person name="Grigoriev I.V."/>
            <person name="Hibbett D.S."/>
            <person name="Martin F."/>
        </authorList>
    </citation>
    <scope>NUCLEOTIDE SEQUENCE [LARGE SCALE GENOMIC DNA]</scope>
    <source>
        <strain evidence="5">FD-334 SS-4</strain>
    </source>
</reference>
<evidence type="ECO:0000313" key="5">
    <source>
        <dbReference type="Proteomes" id="UP000054270"/>
    </source>
</evidence>
<dbReference type="OrthoDB" id="421075at2759"/>
<dbReference type="Pfam" id="PF13428">
    <property type="entry name" value="TPR_14"/>
    <property type="match status" value="1"/>
</dbReference>
<evidence type="ECO:0008006" key="6">
    <source>
        <dbReference type="Google" id="ProtNLM"/>
    </source>
</evidence>
<dbReference type="InterPro" id="IPR011990">
    <property type="entry name" value="TPR-like_helical_dom_sf"/>
</dbReference>
<feature type="repeat" description="TPR" evidence="3">
    <location>
        <begin position="701"/>
        <end position="734"/>
    </location>
</feature>